<evidence type="ECO:0000313" key="7">
    <source>
        <dbReference type="EMBL" id="SNR72468.1"/>
    </source>
</evidence>
<dbReference type="GO" id="GO:0009007">
    <property type="term" value="F:site-specific DNA-methyltransferase (adenine-specific) activity"/>
    <property type="evidence" value="ECO:0007669"/>
    <property type="project" value="UniProtKB-EC"/>
</dbReference>
<evidence type="ECO:0000313" key="8">
    <source>
        <dbReference type="Proteomes" id="UP000198297"/>
    </source>
</evidence>
<evidence type="ECO:0000259" key="6">
    <source>
        <dbReference type="Pfam" id="PF07669"/>
    </source>
</evidence>
<dbReference type="InterPro" id="IPR011639">
    <property type="entry name" value="MethylTrfase_TaqI-like_dom"/>
</dbReference>
<dbReference type="PRINTS" id="PR00507">
    <property type="entry name" value="N12N6MTFRASE"/>
</dbReference>
<dbReference type="EC" id="2.1.1.72" evidence="1"/>
<evidence type="ECO:0000256" key="3">
    <source>
        <dbReference type="ARBA" id="ARBA00022679"/>
    </source>
</evidence>
<proteinExistence type="predicted"/>
<name>A0A238YNT5_HALEZ</name>
<dbReference type="GO" id="GO:0006304">
    <property type="term" value="P:DNA modification"/>
    <property type="evidence" value="ECO:0007669"/>
    <property type="project" value="InterPro"/>
</dbReference>
<evidence type="ECO:0000256" key="2">
    <source>
        <dbReference type="ARBA" id="ARBA00022603"/>
    </source>
</evidence>
<comment type="catalytic activity">
    <reaction evidence="5">
        <text>a 2'-deoxyadenosine in DNA + S-adenosyl-L-methionine = an N(6)-methyl-2'-deoxyadenosine in DNA + S-adenosyl-L-homocysteine + H(+)</text>
        <dbReference type="Rhea" id="RHEA:15197"/>
        <dbReference type="Rhea" id="RHEA-COMP:12418"/>
        <dbReference type="Rhea" id="RHEA-COMP:12419"/>
        <dbReference type="ChEBI" id="CHEBI:15378"/>
        <dbReference type="ChEBI" id="CHEBI:57856"/>
        <dbReference type="ChEBI" id="CHEBI:59789"/>
        <dbReference type="ChEBI" id="CHEBI:90615"/>
        <dbReference type="ChEBI" id="CHEBI:90616"/>
        <dbReference type="EC" id="2.1.1.72"/>
    </reaction>
</comment>
<evidence type="ECO:0000256" key="1">
    <source>
        <dbReference type="ARBA" id="ARBA00011900"/>
    </source>
</evidence>
<keyword evidence="2" id="KW-0489">Methyltransferase</keyword>
<feature type="domain" description="Type II methyltransferase M.TaqI-like" evidence="6">
    <location>
        <begin position="557"/>
        <end position="877"/>
    </location>
</feature>
<dbReference type="PANTHER" id="PTHR33841">
    <property type="entry name" value="DNA METHYLTRANSFERASE YEEA-RELATED"/>
    <property type="match status" value="1"/>
</dbReference>
<dbReference type="Proteomes" id="UP000198297">
    <property type="component" value="Unassembled WGS sequence"/>
</dbReference>
<dbReference type="AlphaFoldDB" id="A0A238YNT5"/>
<dbReference type="PANTHER" id="PTHR33841:SF1">
    <property type="entry name" value="DNA METHYLTRANSFERASE A"/>
    <property type="match status" value="1"/>
</dbReference>
<dbReference type="InterPro" id="IPR029063">
    <property type="entry name" value="SAM-dependent_MTases_sf"/>
</dbReference>
<reference evidence="7 8" key="1">
    <citation type="submission" date="2017-06" db="EMBL/GenBank/DDBJ databases">
        <authorList>
            <person name="Kim H.J."/>
            <person name="Triplett B.A."/>
        </authorList>
    </citation>
    <scope>NUCLEOTIDE SEQUENCE [LARGE SCALE GENOMIC DNA]</scope>
    <source>
        <strain evidence="7 8">DSM 19316</strain>
    </source>
</reference>
<dbReference type="GO" id="GO:0003676">
    <property type="term" value="F:nucleic acid binding"/>
    <property type="evidence" value="ECO:0007669"/>
    <property type="project" value="InterPro"/>
</dbReference>
<dbReference type="Pfam" id="PF07669">
    <property type="entry name" value="Eco57I"/>
    <property type="match status" value="1"/>
</dbReference>
<dbReference type="InterPro" id="IPR002052">
    <property type="entry name" value="DNA_methylase_N6_adenine_CS"/>
</dbReference>
<dbReference type="GO" id="GO:0032259">
    <property type="term" value="P:methylation"/>
    <property type="evidence" value="ECO:0007669"/>
    <property type="project" value="UniProtKB-KW"/>
</dbReference>
<keyword evidence="4" id="KW-0949">S-adenosyl-L-methionine</keyword>
<accession>A0A238YNT5</accession>
<evidence type="ECO:0000256" key="5">
    <source>
        <dbReference type="ARBA" id="ARBA00047942"/>
    </source>
</evidence>
<keyword evidence="3" id="KW-0808">Transferase</keyword>
<dbReference type="EMBL" id="FZNK01000015">
    <property type="protein sequence ID" value="SNR72468.1"/>
    <property type="molecule type" value="Genomic_DNA"/>
</dbReference>
<evidence type="ECO:0000256" key="4">
    <source>
        <dbReference type="ARBA" id="ARBA00022691"/>
    </source>
</evidence>
<protein>
    <recommendedName>
        <fullName evidence="1">site-specific DNA-methyltransferase (adenine-specific)</fullName>
        <ecNumber evidence="1">2.1.1.72</ecNumber>
    </recommendedName>
</protein>
<organism evidence="7 8">
    <name type="scientific">Halorubrum ezzemoulense</name>
    <name type="common">Halorubrum chaoviator</name>
    <dbReference type="NCBI Taxonomy" id="337243"/>
    <lineage>
        <taxon>Archaea</taxon>
        <taxon>Methanobacteriati</taxon>
        <taxon>Methanobacteriota</taxon>
        <taxon>Stenosarchaea group</taxon>
        <taxon>Halobacteria</taxon>
        <taxon>Halobacteriales</taxon>
        <taxon>Haloferacaceae</taxon>
        <taxon>Halorubrum</taxon>
    </lineage>
</organism>
<dbReference type="Gene3D" id="3.40.50.150">
    <property type="entry name" value="Vaccinia Virus protein VP39"/>
    <property type="match status" value="2"/>
</dbReference>
<dbReference type="PROSITE" id="PS00092">
    <property type="entry name" value="N6_MTASE"/>
    <property type="match status" value="1"/>
</dbReference>
<dbReference type="SUPFAM" id="SSF53335">
    <property type="entry name" value="S-adenosyl-L-methionine-dependent methyltransferases"/>
    <property type="match status" value="1"/>
</dbReference>
<sequence length="1167" mass="133600">MNMFRGKRLSPDQSTYLLFMPGPDEVRSILEDFVDDLDDHLGPQKLEETLQGDYSPNTAELGSQPEPWIRRHLIRPLLEEVDLYWEPEIHGGGEGYPDFGITNLDIKVIGEDKKLNGSEDAAEDIETYLNNRAASQGAEYGIATDGITWTVIRVELGGDYLDYDRIDPTPIDFRQELLKIASERTSVSYTGVSEVDVDEKAELFYETFSHDSFNQLLTQEAPKRIRREKQAGIEEFYDLYVQILFGEGSGDYDYDTTLIDNIQAPETASEGDKRKFAIKLVNRLLFVKFLEDNEVLPERFLTERVEKYQEAQGVDQLTGGLYKTQLQPIFYSLFNTEKDDRISKHRGGWFDDVEYLNGSLFAPEEQEREYDVDDPMLITVVRDLIEGSELEQDNGSLDPSVLGQVFEMTINHINSGQSQKDEGAYYTPSDVIQLINRETVDPKAYEILVDAYSTRLSESSNVDEETAQELVSDYELGEMLREIEEREGYFSDPNALNEAYQRLGELKIVDPACGSGHFLTGVMDEIHRIRMSLLRGLYGDDLSDAEVYQSKKELVLNSIYGVDINPIAIEIAKLRVWLKMVEEGWEQDYGELPNIDINIVPGNSLIGLPPRSEGQTALTSFELDLSSFRDIRDQYRQGEISRRELDRRIEEMRPELNDYFLDQLNHYIEDVVESKSEWENLTDGLDNLYPSIQKVTLRRHDNEELSDDIKQDLEDAGFNVEPRYGKSAKLEEGNLNSANSISGFVGDGFFFEVERQSLQSDVKKLHSFSSRPENPNLSYEPFHWPVRFPEAAREKESGNGYVVEFDLVVGNPPYGDVQSDLEKRFTAGYKTGNVNDVVAPFIERQIQIMNEGGYFGNIAALMFAYQSNASSVRQVIREKLGESNVACFSRRPSQVFAGSQARTGIITARKSDDGEGSFRTSKFLRFTEDNRKEVFSDIRYQSIDGLILGDRVDDGKDKSLPKIGEETLRSILEKLRDSSDTVIGDVSQRSDETTHVVWRSRHPAYFINPCLENLYPDGDVPQDFDPFYFDNELERRAGFLLLQSSMFYTYWMVYENERDVNWKSIDSFPMPAREDLEEKEEAIVELSDALWDEMESRFLGGSREMIEQAGALKPIADKADELLGPMYGLSEDEVEYIKEYDEQYRLSDVDQTQLVDVSFDWEDDELN</sequence>
<dbReference type="InterPro" id="IPR050953">
    <property type="entry name" value="N4_N6_ade-DNA_methylase"/>
</dbReference>
<gene>
    <name evidence="7" type="ORF">SAMN06266787_11529</name>
</gene>